<keyword evidence="2" id="KW-0808">Transferase</keyword>
<reference evidence="6" key="1">
    <citation type="submission" date="2018-05" db="EMBL/GenBank/DDBJ databases">
        <authorList>
            <person name="Lanie J.A."/>
            <person name="Ng W.-L."/>
            <person name="Kazmierczak K.M."/>
            <person name="Andrzejewski T.M."/>
            <person name="Davidsen T.M."/>
            <person name="Wayne K.J."/>
            <person name="Tettelin H."/>
            <person name="Glass J.I."/>
            <person name="Rusch D."/>
            <person name="Podicherti R."/>
            <person name="Tsui H.-C.T."/>
            <person name="Winkler M.E."/>
        </authorList>
    </citation>
    <scope>NUCLEOTIDE SEQUENCE</scope>
</reference>
<evidence type="ECO:0000256" key="2">
    <source>
        <dbReference type="ARBA" id="ARBA00022679"/>
    </source>
</evidence>
<feature type="non-terminal residue" evidence="6">
    <location>
        <position position="62"/>
    </location>
</feature>
<dbReference type="EMBL" id="UINC01184303">
    <property type="protein sequence ID" value="SVD95453.1"/>
    <property type="molecule type" value="Genomic_DNA"/>
</dbReference>
<proteinExistence type="predicted"/>
<accession>A0A382ZJ59</accession>
<evidence type="ECO:0000259" key="5">
    <source>
        <dbReference type="Pfam" id="PF12804"/>
    </source>
</evidence>
<dbReference type="Gene3D" id="3.90.550.10">
    <property type="entry name" value="Spore Coat Polysaccharide Biosynthesis Protein SpsA, Chain A"/>
    <property type="match status" value="1"/>
</dbReference>
<keyword evidence="3" id="KW-0548">Nucleotidyltransferase</keyword>
<dbReference type="Pfam" id="PF12804">
    <property type="entry name" value="NTP_transf_3"/>
    <property type="match status" value="1"/>
</dbReference>
<protein>
    <recommendedName>
        <fullName evidence="1">UDP-N-acetylglucosamine diphosphorylase</fullName>
        <ecNumber evidence="1">2.7.7.23</ecNumber>
    </recommendedName>
</protein>
<dbReference type="GO" id="GO:0003977">
    <property type="term" value="F:UDP-N-acetylglucosamine diphosphorylase activity"/>
    <property type="evidence" value="ECO:0007669"/>
    <property type="project" value="UniProtKB-EC"/>
</dbReference>
<dbReference type="EC" id="2.7.7.23" evidence="1"/>
<sequence>MPDRHILILAAGKGTRMRSSRPKVLHQLAGLTLIEHVIRASIPLKATTTTVVLGHQRPLVSQ</sequence>
<dbReference type="InterPro" id="IPR025877">
    <property type="entry name" value="MobA-like_NTP_Trfase"/>
</dbReference>
<evidence type="ECO:0000256" key="1">
    <source>
        <dbReference type="ARBA" id="ARBA00012457"/>
    </source>
</evidence>
<dbReference type="InterPro" id="IPR050065">
    <property type="entry name" value="GlmU-like"/>
</dbReference>
<evidence type="ECO:0000313" key="6">
    <source>
        <dbReference type="EMBL" id="SVD95453.1"/>
    </source>
</evidence>
<dbReference type="AlphaFoldDB" id="A0A382ZJ59"/>
<dbReference type="PANTHER" id="PTHR43584">
    <property type="entry name" value="NUCLEOTIDYL TRANSFERASE"/>
    <property type="match status" value="1"/>
</dbReference>
<feature type="domain" description="MobA-like NTP transferase" evidence="5">
    <location>
        <begin position="7"/>
        <end position="57"/>
    </location>
</feature>
<name>A0A382ZJ59_9ZZZZ</name>
<comment type="catalytic activity">
    <reaction evidence="4">
        <text>N-acetyl-alpha-D-glucosamine 1-phosphate + UTP + H(+) = UDP-N-acetyl-alpha-D-glucosamine + diphosphate</text>
        <dbReference type="Rhea" id="RHEA:13509"/>
        <dbReference type="ChEBI" id="CHEBI:15378"/>
        <dbReference type="ChEBI" id="CHEBI:33019"/>
        <dbReference type="ChEBI" id="CHEBI:46398"/>
        <dbReference type="ChEBI" id="CHEBI:57705"/>
        <dbReference type="ChEBI" id="CHEBI:57776"/>
        <dbReference type="EC" id="2.7.7.23"/>
    </reaction>
</comment>
<gene>
    <name evidence="6" type="ORF">METZ01_LOCUS448307</name>
</gene>
<dbReference type="SUPFAM" id="SSF53448">
    <property type="entry name" value="Nucleotide-diphospho-sugar transferases"/>
    <property type="match status" value="1"/>
</dbReference>
<evidence type="ECO:0000256" key="4">
    <source>
        <dbReference type="ARBA" id="ARBA00048493"/>
    </source>
</evidence>
<dbReference type="InterPro" id="IPR029044">
    <property type="entry name" value="Nucleotide-diphossugar_trans"/>
</dbReference>
<evidence type="ECO:0000256" key="3">
    <source>
        <dbReference type="ARBA" id="ARBA00022695"/>
    </source>
</evidence>
<organism evidence="6">
    <name type="scientific">marine metagenome</name>
    <dbReference type="NCBI Taxonomy" id="408172"/>
    <lineage>
        <taxon>unclassified sequences</taxon>
        <taxon>metagenomes</taxon>
        <taxon>ecological metagenomes</taxon>
    </lineage>
</organism>
<dbReference type="PANTHER" id="PTHR43584:SF3">
    <property type="entry name" value="BIFUNCTIONAL PROTEIN GLMU"/>
    <property type="match status" value="1"/>
</dbReference>